<evidence type="ECO:0000313" key="10">
    <source>
        <dbReference type="EMBL" id="RPD65859.1"/>
    </source>
</evidence>
<dbReference type="STRING" id="1328759.A0A5C2SRZ8"/>
<evidence type="ECO:0000256" key="1">
    <source>
        <dbReference type="ARBA" id="ARBA00004173"/>
    </source>
</evidence>
<name>A0A5C2SRZ8_9APHY</name>
<keyword evidence="11" id="KW-1185">Reference proteome</keyword>
<comment type="subcellular location">
    <subcellularLocation>
        <location evidence="1">Mitochondrion</location>
    </subcellularLocation>
</comment>
<accession>A0A5C2SRZ8</accession>
<keyword evidence="4" id="KW-0689">Ribosomal protein</keyword>
<reference evidence="10" key="1">
    <citation type="journal article" date="2018" name="Genome Biol. Evol.">
        <title>Genomics and development of Lentinus tigrinus, a white-rot wood-decaying mushroom with dimorphic fruiting bodies.</title>
        <authorList>
            <person name="Wu B."/>
            <person name="Xu Z."/>
            <person name="Knudson A."/>
            <person name="Carlson A."/>
            <person name="Chen N."/>
            <person name="Kovaka S."/>
            <person name="LaButti K."/>
            <person name="Lipzen A."/>
            <person name="Pennachio C."/>
            <person name="Riley R."/>
            <person name="Schakwitz W."/>
            <person name="Umezawa K."/>
            <person name="Ohm R.A."/>
            <person name="Grigoriev I.V."/>
            <person name="Nagy L.G."/>
            <person name="Gibbons J."/>
            <person name="Hibbett D."/>
        </authorList>
    </citation>
    <scope>NUCLEOTIDE SEQUENCE [LARGE SCALE GENOMIC DNA]</scope>
    <source>
        <strain evidence="10">ALCF2SS1-6</strain>
    </source>
</reference>
<dbReference type="CDD" id="cd04661">
    <property type="entry name" value="NUDIX_MRP_L46"/>
    <property type="match status" value="1"/>
</dbReference>
<dbReference type="PANTHER" id="PTHR13124:SF12">
    <property type="entry name" value="LARGE RIBOSOMAL SUBUNIT PROTEIN ML46"/>
    <property type="match status" value="1"/>
</dbReference>
<dbReference type="InterPro" id="IPR033650">
    <property type="entry name" value="Ribosomal_mL46_NUDIX"/>
</dbReference>
<dbReference type="InterPro" id="IPR015797">
    <property type="entry name" value="NUDIX_hydrolase-like_dom_sf"/>
</dbReference>
<feature type="region of interest" description="Disordered" evidence="8">
    <location>
        <begin position="114"/>
        <end position="162"/>
    </location>
</feature>
<feature type="compositionally biased region" description="Basic and acidic residues" evidence="8">
    <location>
        <begin position="152"/>
        <end position="162"/>
    </location>
</feature>
<dbReference type="OrthoDB" id="414075at2759"/>
<dbReference type="AlphaFoldDB" id="A0A5C2SRZ8"/>
<dbReference type="Gene3D" id="3.90.79.10">
    <property type="entry name" value="Nucleoside Triphosphate Pyrophosphohydrolase"/>
    <property type="match status" value="1"/>
</dbReference>
<evidence type="ECO:0000259" key="9">
    <source>
        <dbReference type="PROSITE" id="PS51462"/>
    </source>
</evidence>
<proteinExistence type="inferred from homology"/>
<dbReference type="EMBL" id="ML122251">
    <property type="protein sequence ID" value="RPD65859.1"/>
    <property type="molecule type" value="Genomic_DNA"/>
</dbReference>
<dbReference type="InterPro" id="IPR021757">
    <property type="entry name" value="Ribosomal_mL46_N"/>
</dbReference>
<keyword evidence="5" id="KW-0496">Mitochondrion</keyword>
<evidence type="ECO:0000256" key="4">
    <source>
        <dbReference type="ARBA" id="ARBA00022980"/>
    </source>
</evidence>
<keyword evidence="6" id="KW-0687">Ribonucleoprotein</keyword>
<evidence type="ECO:0000256" key="2">
    <source>
        <dbReference type="ARBA" id="ARBA00009070"/>
    </source>
</evidence>
<evidence type="ECO:0000256" key="6">
    <source>
        <dbReference type="ARBA" id="ARBA00023274"/>
    </source>
</evidence>
<evidence type="ECO:0000313" key="11">
    <source>
        <dbReference type="Proteomes" id="UP000313359"/>
    </source>
</evidence>
<dbReference type="GO" id="GO:0003735">
    <property type="term" value="F:structural constituent of ribosome"/>
    <property type="evidence" value="ECO:0007669"/>
    <property type="project" value="InterPro"/>
</dbReference>
<evidence type="ECO:0000256" key="5">
    <source>
        <dbReference type="ARBA" id="ARBA00023128"/>
    </source>
</evidence>
<protein>
    <recommendedName>
        <fullName evidence="7">Large ribosomal subunit protein mL46</fullName>
    </recommendedName>
</protein>
<organism evidence="10 11">
    <name type="scientific">Lentinus tigrinus ALCF2SS1-6</name>
    <dbReference type="NCBI Taxonomy" id="1328759"/>
    <lineage>
        <taxon>Eukaryota</taxon>
        <taxon>Fungi</taxon>
        <taxon>Dikarya</taxon>
        <taxon>Basidiomycota</taxon>
        <taxon>Agaricomycotina</taxon>
        <taxon>Agaricomycetes</taxon>
        <taxon>Polyporales</taxon>
        <taxon>Polyporaceae</taxon>
        <taxon>Lentinus</taxon>
    </lineage>
</organism>
<dbReference type="InterPro" id="IPR000086">
    <property type="entry name" value="NUDIX_hydrolase_dom"/>
</dbReference>
<sequence>MLSRNVVSTCRHRSRACLHAPSRSLASVADAPSSSAPSSDPSTSKAVLHAAVILNRSPIITRTPTLFEKAYYAYQSRIRRALFNPFPTEFYFKTGSLLEKKFAREEKVREREAFGGPWTLNREGPESEEIGMTSADQTESMGEEPMEPPASRVHESDRTGDVKSLDRMGERNLYLLIRGKDHTGKEVWRFPQGGLKEGEHLHQAALRDLTAECGENIDTWVVGKKPIAVHQASLSESAKKSLGGEELYTFFLKAHILAGQVRPNGKNVTDFAWLTKEEIEPRVDKAYWASVKDILSDF</sequence>
<dbReference type="PANTHER" id="PTHR13124">
    <property type="entry name" value="39S RIBOSOMAL PROTEIN L46, MITOCHONDRIAL PRECURSOR-RELATED"/>
    <property type="match status" value="1"/>
</dbReference>
<comment type="similarity">
    <text evidence="2">Belongs to the mitochondrion-specific ribosomal protein mL46 family.</text>
</comment>
<feature type="domain" description="Nudix hydrolase" evidence="9">
    <location>
        <begin position="155"/>
        <end position="296"/>
    </location>
</feature>
<dbReference type="SUPFAM" id="SSF55811">
    <property type="entry name" value="Nudix"/>
    <property type="match status" value="1"/>
</dbReference>
<evidence type="ECO:0000256" key="8">
    <source>
        <dbReference type="SAM" id="MobiDB-lite"/>
    </source>
</evidence>
<dbReference type="Pfam" id="PF00293">
    <property type="entry name" value="NUDIX"/>
    <property type="match status" value="1"/>
</dbReference>
<dbReference type="GO" id="GO:0005762">
    <property type="term" value="C:mitochondrial large ribosomal subunit"/>
    <property type="evidence" value="ECO:0007669"/>
    <property type="project" value="TreeGrafter"/>
</dbReference>
<keyword evidence="3" id="KW-0809">Transit peptide</keyword>
<dbReference type="Pfam" id="PF11788">
    <property type="entry name" value="MRP-L46"/>
    <property type="match status" value="1"/>
</dbReference>
<evidence type="ECO:0000256" key="7">
    <source>
        <dbReference type="ARBA" id="ARBA00035190"/>
    </source>
</evidence>
<evidence type="ECO:0000256" key="3">
    <source>
        <dbReference type="ARBA" id="ARBA00022946"/>
    </source>
</evidence>
<gene>
    <name evidence="10" type="ORF">L227DRAFT_569804</name>
</gene>
<dbReference type="Proteomes" id="UP000313359">
    <property type="component" value="Unassembled WGS sequence"/>
</dbReference>
<dbReference type="PROSITE" id="PS51462">
    <property type="entry name" value="NUDIX"/>
    <property type="match status" value="1"/>
</dbReference>
<dbReference type="InterPro" id="IPR040008">
    <property type="entry name" value="Ribosomal_mL46"/>
</dbReference>